<evidence type="ECO:0000313" key="2">
    <source>
        <dbReference type="Proteomes" id="UP001283361"/>
    </source>
</evidence>
<dbReference type="AlphaFoldDB" id="A0AAE1D2B8"/>
<gene>
    <name evidence="1" type="ORF">RRG08_024484</name>
</gene>
<accession>A0AAE1D2B8</accession>
<sequence length="393" mass="43765">MNIVDASLGTLELMDKPRGPHAISGAMRTHAQNQHRWRNQADKARGRRTLERAGNLICFAHVKKIIRYQILRRYGAIYPNFPFSAAVSAPRPHPCYKTTMLLLLLMMMMYLREEAEENGPVIVHTPGNGSSRPEHRDGVLNPREALIRFFIYKKTRDVSRELERSGGVPGGIKRMDIRNLMVARTMKLSVSVQGRLGEERSKFGRKDRLRHREDAERAHYCLSLESPNTDPPPYLALSTCRELAVKALCCGGVWLILARHRGEVDDHRSARLNIQGAGGALLGVCHPVEGDDKAKWKAGRSLQGHACLACLACAGVPGQADYWTCHAPVSVRSLSIHALALFSWRYVLLLPVVLGLLIQGHLLEFATKSGNGWQQLATGQQDMQLVRLGVPGE</sequence>
<dbReference type="Proteomes" id="UP001283361">
    <property type="component" value="Unassembled WGS sequence"/>
</dbReference>
<dbReference type="EMBL" id="JAWDGP010005718">
    <property type="protein sequence ID" value="KAK3753210.1"/>
    <property type="molecule type" value="Genomic_DNA"/>
</dbReference>
<comment type="caution">
    <text evidence="1">The sequence shown here is derived from an EMBL/GenBank/DDBJ whole genome shotgun (WGS) entry which is preliminary data.</text>
</comment>
<protein>
    <submittedName>
        <fullName evidence="1">Uncharacterized protein</fullName>
    </submittedName>
</protein>
<keyword evidence="2" id="KW-1185">Reference proteome</keyword>
<organism evidence="1 2">
    <name type="scientific">Elysia crispata</name>
    <name type="common">lettuce slug</name>
    <dbReference type="NCBI Taxonomy" id="231223"/>
    <lineage>
        <taxon>Eukaryota</taxon>
        <taxon>Metazoa</taxon>
        <taxon>Spiralia</taxon>
        <taxon>Lophotrochozoa</taxon>
        <taxon>Mollusca</taxon>
        <taxon>Gastropoda</taxon>
        <taxon>Heterobranchia</taxon>
        <taxon>Euthyneura</taxon>
        <taxon>Panpulmonata</taxon>
        <taxon>Sacoglossa</taxon>
        <taxon>Placobranchoidea</taxon>
        <taxon>Plakobranchidae</taxon>
        <taxon>Elysia</taxon>
    </lineage>
</organism>
<proteinExistence type="predicted"/>
<evidence type="ECO:0000313" key="1">
    <source>
        <dbReference type="EMBL" id="KAK3753210.1"/>
    </source>
</evidence>
<reference evidence="1" key="1">
    <citation type="journal article" date="2023" name="G3 (Bethesda)">
        <title>A reference genome for the long-term kleptoplast-retaining sea slug Elysia crispata morphotype clarki.</title>
        <authorList>
            <person name="Eastman K.E."/>
            <person name="Pendleton A.L."/>
            <person name="Shaikh M.A."/>
            <person name="Suttiyut T."/>
            <person name="Ogas R."/>
            <person name="Tomko P."/>
            <person name="Gavelis G."/>
            <person name="Widhalm J.R."/>
            <person name="Wisecaver J.H."/>
        </authorList>
    </citation>
    <scope>NUCLEOTIDE SEQUENCE</scope>
    <source>
        <strain evidence="1">ECLA1</strain>
    </source>
</reference>
<name>A0AAE1D2B8_9GAST</name>